<dbReference type="EMBL" id="CP036264">
    <property type="protein sequence ID" value="QEG02538.1"/>
    <property type="molecule type" value="Genomic_DNA"/>
</dbReference>
<evidence type="ECO:0008006" key="3">
    <source>
        <dbReference type="Google" id="ProtNLM"/>
    </source>
</evidence>
<sequence length="233" mass="25354">MIPKQAPALMLAICVAVITQSGCALPTGILRSRWAMDDPEYAEKYCDGAEKSDPLGKLKQAVDARFLEDADGIFVSGGYTQRADADNGLFAIDIGAETYFASYLTGRASLMGMGNGEDWFTGIDTGLRLQTPSRLAPFVGAGVYGGFAKEVVSADDDWKDNDDDGFIDEHGEDEERISGALAAFYPEVGGHFWWTPQIRLTSYGRYMISTEGRDADDWIFGVGLAMFTNPSRP</sequence>
<dbReference type="KEGG" id="smam:Mal15_66590"/>
<keyword evidence="2" id="KW-1185">Reference proteome</keyword>
<dbReference type="Proteomes" id="UP000321353">
    <property type="component" value="Chromosome"/>
</dbReference>
<organism evidence="1 2">
    <name type="scientific">Stieleria maiorica</name>
    <dbReference type="NCBI Taxonomy" id="2795974"/>
    <lineage>
        <taxon>Bacteria</taxon>
        <taxon>Pseudomonadati</taxon>
        <taxon>Planctomycetota</taxon>
        <taxon>Planctomycetia</taxon>
        <taxon>Pirellulales</taxon>
        <taxon>Pirellulaceae</taxon>
        <taxon>Stieleria</taxon>
    </lineage>
</organism>
<evidence type="ECO:0000313" key="1">
    <source>
        <dbReference type="EMBL" id="QEG02538.1"/>
    </source>
</evidence>
<protein>
    <recommendedName>
        <fullName evidence="3">Outer membrane protein beta-barrel domain-containing protein</fullName>
    </recommendedName>
</protein>
<accession>A0A5B9MU11</accession>
<dbReference type="AlphaFoldDB" id="A0A5B9MU11"/>
<name>A0A5B9MU11_9BACT</name>
<proteinExistence type="predicted"/>
<evidence type="ECO:0000313" key="2">
    <source>
        <dbReference type="Proteomes" id="UP000321353"/>
    </source>
</evidence>
<gene>
    <name evidence="1" type="ORF">Mal15_66590</name>
</gene>
<reference evidence="1 2" key="1">
    <citation type="submission" date="2019-02" db="EMBL/GenBank/DDBJ databases">
        <title>Planctomycetal bacteria perform biofilm scaping via a novel small molecule.</title>
        <authorList>
            <person name="Jeske O."/>
            <person name="Boedeker C."/>
            <person name="Wiegand S."/>
            <person name="Breitling P."/>
            <person name="Kallscheuer N."/>
            <person name="Jogler M."/>
            <person name="Rohde M."/>
            <person name="Petersen J."/>
            <person name="Medema M.H."/>
            <person name="Surup F."/>
            <person name="Jogler C."/>
        </authorList>
    </citation>
    <scope>NUCLEOTIDE SEQUENCE [LARGE SCALE GENOMIC DNA]</scope>
    <source>
        <strain evidence="1 2">Mal15</strain>
    </source>
</reference>
<dbReference type="RefSeq" id="WP_233903156.1">
    <property type="nucleotide sequence ID" value="NZ_CP036264.1"/>
</dbReference>